<dbReference type="AlphaFoldDB" id="A0A177A0C1"/>
<sequence length="151" mass="16776">MFAFEQWFEKAASQGPEREIPSSVAIAVDQDDMNHLHEIRGHPIRKPHLPSRLQTHLFGHRHVGGLLHQTPHLTSISLLQLIEPELLSLDAPIASLLPELSDPSVFTGFNSATAPEFTKPEKGVTVRMMMSHQSGVRYRAPLHHEAADCPG</sequence>
<dbReference type="OrthoDB" id="428260at2759"/>
<dbReference type="Gene3D" id="3.40.710.10">
    <property type="entry name" value="DD-peptidase/beta-lactamase superfamily"/>
    <property type="match status" value="1"/>
</dbReference>
<evidence type="ECO:0000313" key="2">
    <source>
        <dbReference type="EMBL" id="OAF54731.1"/>
    </source>
</evidence>
<protein>
    <recommendedName>
        <fullName evidence="1">Beta-lactamase-related domain-containing protein</fullName>
    </recommendedName>
</protein>
<dbReference type="InterPro" id="IPR012338">
    <property type="entry name" value="Beta-lactam/transpept-like"/>
</dbReference>
<dbReference type="RefSeq" id="XP_024320035.1">
    <property type="nucleotide sequence ID" value="XM_024472493.1"/>
</dbReference>
<feature type="domain" description="Beta-lactamase-related" evidence="1">
    <location>
        <begin position="73"/>
        <end position="141"/>
    </location>
</feature>
<reference evidence="2" key="1">
    <citation type="submission" date="2016-03" db="EMBL/GenBank/DDBJ databases">
        <title>Updated assembly of Pseudogymnoascus destructans, the fungus causing white-nose syndrome of bats.</title>
        <authorList>
            <person name="Palmer J.M."/>
            <person name="Drees K.P."/>
            <person name="Foster J.T."/>
            <person name="Lindner D.L."/>
        </authorList>
    </citation>
    <scope>NUCLEOTIDE SEQUENCE [LARGE SCALE GENOMIC DNA]</scope>
    <source>
        <strain evidence="2">20631-21</strain>
    </source>
</reference>
<dbReference type="InterPro" id="IPR001466">
    <property type="entry name" value="Beta-lactam-related"/>
</dbReference>
<organism evidence="2">
    <name type="scientific">Pseudogymnoascus destructans</name>
    <dbReference type="NCBI Taxonomy" id="655981"/>
    <lineage>
        <taxon>Eukaryota</taxon>
        <taxon>Fungi</taxon>
        <taxon>Dikarya</taxon>
        <taxon>Ascomycota</taxon>
        <taxon>Pezizomycotina</taxon>
        <taxon>Leotiomycetes</taxon>
        <taxon>Thelebolales</taxon>
        <taxon>Thelebolaceae</taxon>
        <taxon>Pseudogymnoascus</taxon>
    </lineage>
</organism>
<proteinExistence type="predicted"/>
<dbReference type="Proteomes" id="UP000077154">
    <property type="component" value="Unassembled WGS sequence"/>
</dbReference>
<dbReference type="EMBL" id="KV441416">
    <property type="protein sequence ID" value="OAF54731.1"/>
    <property type="molecule type" value="Genomic_DNA"/>
</dbReference>
<dbReference type="GeneID" id="36291991"/>
<dbReference type="Pfam" id="PF00144">
    <property type="entry name" value="Beta-lactamase"/>
    <property type="match status" value="1"/>
</dbReference>
<evidence type="ECO:0000259" key="1">
    <source>
        <dbReference type="Pfam" id="PF00144"/>
    </source>
</evidence>
<gene>
    <name evidence="2" type="ORF">VC83_08953</name>
</gene>
<accession>A0A177A0C1</accession>
<name>A0A177A0C1_9PEZI</name>
<dbReference type="SUPFAM" id="SSF56601">
    <property type="entry name" value="beta-lactamase/transpeptidase-like"/>
    <property type="match status" value="1"/>
</dbReference>